<dbReference type="Pfam" id="PF00728">
    <property type="entry name" value="Glyco_hydro_20"/>
    <property type="match status" value="1"/>
</dbReference>
<evidence type="ECO:0000256" key="3">
    <source>
        <dbReference type="ARBA" id="ARBA00012663"/>
    </source>
</evidence>
<feature type="active site" description="Proton donor" evidence="6">
    <location>
        <position position="237"/>
    </location>
</feature>
<evidence type="ECO:0000256" key="4">
    <source>
        <dbReference type="ARBA" id="ARBA00022801"/>
    </source>
</evidence>
<sequence length="536" mass="59923">MHLFPQPQRLQLLPGNCPLSATPEIKIDPQVAPTNGYKLSISKAGIKIVASTPASAFHAQTTLKQISNQSPQELPCLEIEDWPDLPIRGYMLDISRCKVPTRRSLLQLVDLLASLKFNQLQLYTEHTFAYSEHQSVWQDSSPLTATEIRELDAYCRDRYIELVPNQNSFGHMERWLKHPAYLHLAESPNGFEHPIAGWKETGSTLKPTQDSADFVDTLFQELLPNFTSRTLNIGGDEPWELGQGYSKESVAEKGKTRVYLDHLKRIQKKVEDRGLKTQFWGDIILNEPELAKELPQKTTALLWGYETSHPFPEQCQAMQASGVDFYVVPGTSTWNSIGGRLYTARPNISAAIENATRFGAKGILLTDWGDNGHHQSHKLSVLPILQTAGASWNKKSDSLDQKAIATQLIPHPLSLSEYEAIEELSSIASGFKTYLHNASWLNKILFAPSKDFASLADSLSPHELQISLEGLKSLTVEGELNLARNLLVYAAQKGLSLCQNKLPAKLAPDLLEEFEHHWLARNRPGGLDESLAHFPL</sequence>
<dbReference type="InterPro" id="IPR015883">
    <property type="entry name" value="Glyco_hydro_20_cat"/>
</dbReference>
<evidence type="ECO:0000259" key="8">
    <source>
        <dbReference type="Pfam" id="PF02838"/>
    </source>
</evidence>
<evidence type="ECO:0000259" key="7">
    <source>
        <dbReference type="Pfam" id="PF00728"/>
    </source>
</evidence>
<dbReference type="InterPro" id="IPR015882">
    <property type="entry name" value="HEX_bac_N"/>
</dbReference>
<evidence type="ECO:0000256" key="1">
    <source>
        <dbReference type="ARBA" id="ARBA00001231"/>
    </source>
</evidence>
<dbReference type="CDD" id="cd06565">
    <property type="entry name" value="GH20_GcnA-like"/>
    <property type="match status" value="1"/>
</dbReference>
<dbReference type="PANTHER" id="PTHR22600:SF57">
    <property type="entry name" value="BETA-N-ACETYLHEXOSAMINIDASE"/>
    <property type="match status" value="1"/>
</dbReference>
<evidence type="ECO:0000256" key="2">
    <source>
        <dbReference type="ARBA" id="ARBA00006285"/>
    </source>
</evidence>
<evidence type="ECO:0000256" key="6">
    <source>
        <dbReference type="PIRSR" id="PIRSR625705-1"/>
    </source>
</evidence>
<dbReference type="GO" id="GO:0004563">
    <property type="term" value="F:beta-N-acetylhexosaminidase activity"/>
    <property type="evidence" value="ECO:0007669"/>
    <property type="project" value="UniProtKB-EC"/>
</dbReference>
<dbReference type="SUPFAM" id="SSF55545">
    <property type="entry name" value="beta-N-acetylhexosaminidase-like domain"/>
    <property type="match status" value="1"/>
</dbReference>
<dbReference type="PRINTS" id="PR00738">
    <property type="entry name" value="GLHYDRLASE20"/>
</dbReference>
<dbReference type="InterPro" id="IPR025705">
    <property type="entry name" value="Beta_hexosaminidase_sua/sub"/>
</dbReference>
<reference evidence="9" key="1">
    <citation type="submission" date="2021-01" db="EMBL/GenBank/DDBJ databases">
        <title>Modified the classification status of verrucomicrobia.</title>
        <authorList>
            <person name="Feng X."/>
        </authorList>
    </citation>
    <scope>NUCLEOTIDE SEQUENCE</scope>
    <source>
        <strain evidence="9">KCTC 13126</strain>
    </source>
</reference>
<dbReference type="GO" id="GO:0005975">
    <property type="term" value="P:carbohydrate metabolic process"/>
    <property type="evidence" value="ECO:0007669"/>
    <property type="project" value="InterPro"/>
</dbReference>
<proteinExistence type="inferred from homology"/>
<evidence type="ECO:0000313" key="10">
    <source>
        <dbReference type="Proteomes" id="UP000617628"/>
    </source>
</evidence>
<name>A0A934RWR3_9BACT</name>
<dbReference type="AlphaFoldDB" id="A0A934RWR3"/>
<comment type="similarity">
    <text evidence="2">Belongs to the glycosyl hydrolase 20 family.</text>
</comment>
<keyword evidence="5" id="KW-0326">Glycosidase</keyword>
<dbReference type="SUPFAM" id="SSF51445">
    <property type="entry name" value="(Trans)glycosidases"/>
    <property type="match status" value="1"/>
</dbReference>
<protein>
    <recommendedName>
        <fullName evidence="3">beta-N-acetylhexosaminidase</fullName>
        <ecNumber evidence="3">3.2.1.52</ecNumber>
    </recommendedName>
</protein>
<dbReference type="Pfam" id="PF02838">
    <property type="entry name" value="Glyco_hydro_20b"/>
    <property type="match status" value="1"/>
</dbReference>
<organism evidence="9 10">
    <name type="scientific">Pelagicoccus mobilis</name>
    <dbReference type="NCBI Taxonomy" id="415221"/>
    <lineage>
        <taxon>Bacteria</taxon>
        <taxon>Pseudomonadati</taxon>
        <taxon>Verrucomicrobiota</taxon>
        <taxon>Opitutia</taxon>
        <taxon>Puniceicoccales</taxon>
        <taxon>Pelagicoccaceae</taxon>
        <taxon>Pelagicoccus</taxon>
    </lineage>
</organism>
<keyword evidence="10" id="KW-1185">Reference proteome</keyword>
<comment type="caution">
    <text evidence="9">The sequence shown here is derived from an EMBL/GenBank/DDBJ whole genome shotgun (WGS) entry which is preliminary data.</text>
</comment>
<dbReference type="RefSeq" id="WP_200355117.1">
    <property type="nucleotide sequence ID" value="NZ_JAENIL010000013.1"/>
</dbReference>
<dbReference type="EC" id="3.2.1.52" evidence="3"/>
<dbReference type="InterPro" id="IPR017853">
    <property type="entry name" value="GH"/>
</dbReference>
<dbReference type="GO" id="GO:0030203">
    <property type="term" value="P:glycosaminoglycan metabolic process"/>
    <property type="evidence" value="ECO:0007669"/>
    <property type="project" value="TreeGrafter"/>
</dbReference>
<keyword evidence="4" id="KW-0378">Hydrolase</keyword>
<evidence type="ECO:0000313" key="9">
    <source>
        <dbReference type="EMBL" id="MBK1876900.1"/>
    </source>
</evidence>
<gene>
    <name evidence="9" type="ORF">JIN87_08480</name>
</gene>
<dbReference type="GO" id="GO:0016020">
    <property type="term" value="C:membrane"/>
    <property type="evidence" value="ECO:0007669"/>
    <property type="project" value="TreeGrafter"/>
</dbReference>
<dbReference type="Proteomes" id="UP000617628">
    <property type="component" value="Unassembled WGS sequence"/>
</dbReference>
<dbReference type="PANTHER" id="PTHR22600">
    <property type="entry name" value="BETA-HEXOSAMINIDASE"/>
    <property type="match status" value="1"/>
</dbReference>
<accession>A0A934RWR3</accession>
<dbReference type="Gene3D" id="3.30.379.10">
    <property type="entry name" value="Chitobiase/beta-hexosaminidase domain 2-like"/>
    <property type="match status" value="1"/>
</dbReference>
<dbReference type="InterPro" id="IPR029018">
    <property type="entry name" value="Hex-like_dom2"/>
</dbReference>
<feature type="domain" description="Glycoside hydrolase family 20 catalytic" evidence="7">
    <location>
        <begin position="87"/>
        <end position="329"/>
    </location>
</feature>
<comment type="catalytic activity">
    <reaction evidence="1">
        <text>Hydrolysis of terminal non-reducing N-acetyl-D-hexosamine residues in N-acetyl-beta-D-hexosaminides.</text>
        <dbReference type="EC" id="3.2.1.52"/>
    </reaction>
</comment>
<feature type="domain" description="Beta-hexosaminidase bacterial type N-terminal" evidence="8">
    <location>
        <begin position="31"/>
        <end position="82"/>
    </location>
</feature>
<evidence type="ECO:0000256" key="5">
    <source>
        <dbReference type="ARBA" id="ARBA00023295"/>
    </source>
</evidence>
<dbReference type="Gene3D" id="3.20.20.80">
    <property type="entry name" value="Glycosidases"/>
    <property type="match status" value="1"/>
</dbReference>
<dbReference type="EMBL" id="JAENIL010000013">
    <property type="protein sequence ID" value="MBK1876900.1"/>
    <property type="molecule type" value="Genomic_DNA"/>
</dbReference>